<reference evidence="1" key="1">
    <citation type="submission" date="2023-01" db="EMBL/GenBank/DDBJ databases">
        <title>The chitinases involved in constricting ring structure development in the nematode-trapping fungus Drechslerella dactyloides.</title>
        <authorList>
            <person name="Wang R."/>
            <person name="Zhang L."/>
            <person name="Tang P."/>
            <person name="Li S."/>
            <person name="Liang L."/>
        </authorList>
    </citation>
    <scope>NUCLEOTIDE SEQUENCE</scope>
    <source>
        <strain evidence="1">YMF1.00031</strain>
    </source>
</reference>
<dbReference type="EMBL" id="JAQGDS010000004">
    <property type="protein sequence ID" value="KAJ6261368.1"/>
    <property type="molecule type" value="Genomic_DNA"/>
</dbReference>
<evidence type="ECO:0000313" key="2">
    <source>
        <dbReference type="Proteomes" id="UP001221413"/>
    </source>
</evidence>
<comment type="caution">
    <text evidence="1">The sequence shown here is derived from an EMBL/GenBank/DDBJ whole genome shotgun (WGS) entry which is preliminary data.</text>
</comment>
<protein>
    <submittedName>
        <fullName evidence="1">Uncharacterized protein</fullName>
    </submittedName>
</protein>
<gene>
    <name evidence="1" type="ORF">Dda_4038</name>
</gene>
<name>A0AAD6NLP1_DREDA</name>
<evidence type="ECO:0000313" key="1">
    <source>
        <dbReference type="EMBL" id="KAJ6261368.1"/>
    </source>
</evidence>
<dbReference type="AlphaFoldDB" id="A0AAD6NLP1"/>
<dbReference type="Proteomes" id="UP001221413">
    <property type="component" value="Unassembled WGS sequence"/>
</dbReference>
<sequence length="91" mass="10300">MERGNNRLYRPDDLARPGHLKNLSVYYSSHFKKLGRLEDLEKAIAAAEQAVTATPKDSPDLVGWLNNVSVHYSSKFNRLGRQEDLEKPSST</sequence>
<proteinExistence type="predicted"/>
<organism evidence="1 2">
    <name type="scientific">Drechslerella dactyloides</name>
    <name type="common">Nematode-trapping fungus</name>
    <name type="synonym">Arthrobotrys dactyloides</name>
    <dbReference type="NCBI Taxonomy" id="74499"/>
    <lineage>
        <taxon>Eukaryota</taxon>
        <taxon>Fungi</taxon>
        <taxon>Dikarya</taxon>
        <taxon>Ascomycota</taxon>
        <taxon>Pezizomycotina</taxon>
        <taxon>Orbiliomycetes</taxon>
        <taxon>Orbiliales</taxon>
        <taxon>Orbiliaceae</taxon>
        <taxon>Drechslerella</taxon>
    </lineage>
</organism>
<keyword evidence="2" id="KW-1185">Reference proteome</keyword>
<accession>A0AAD6NLP1</accession>